<feature type="transmembrane region" description="Helical" evidence="1">
    <location>
        <begin position="153"/>
        <end position="172"/>
    </location>
</feature>
<dbReference type="KEGG" id="eac:EAL2_c20100"/>
<dbReference type="RefSeq" id="WP_025436229.1">
    <property type="nucleotide sequence ID" value="NZ_CP007452.1"/>
</dbReference>
<dbReference type="EMBL" id="CP007452">
    <property type="protein sequence ID" value="AHM57291.1"/>
    <property type="molecule type" value="Genomic_DNA"/>
</dbReference>
<keyword evidence="1" id="KW-0472">Membrane</keyword>
<dbReference type="OrthoDB" id="2989261at2"/>
<dbReference type="PATRIC" id="fig|1286171.3.peg.1957"/>
<evidence type="ECO:0000313" key="3">
    <source>
        <dbReference type="Proteomes" id="UP000019591"/>
    </source>
</evidence>
<feature type="transmembrane region" description="Helical" evidence="1">
    <location>
        <begin position="111"/>
        <end position="141"/>
    </location>
</feature>
<protein>
    <recommendedName>
        <fullName evidence="4">O-antigen polymerase</fullName>
    </recommendedName>
</protein>
<dbReference type="AlphaFoldDB" id="W8U8V9"/>
<dbReference type="STRING" id="1286171.EAL2_c20100"/>
<feature type="transmembrane region" description="Helical" evidence="1">
    <location>
        <begin position="78"/>
        <end position="99"/>
    </location>
</feature>
<dbReference type="eggNOG" id="ENOG5032X3D">
    <property type="taxonomic scope" value="Bacteria"/>
</dbReference>
<sequence length="327" mass="37465">MVIIIIGDRYFDIRLGAKLYTIIAFVNSLYLFMQYIAYNFAGIVLPWYIKWLPIKQGTRLIEDYNNIFSQYGYRPSGFFFEPAHFTHYVIPALLLVLFYKESIVQNDNRKNIVLSIIFTIALLLSGSGSAVVMTFIVWSMWAFNKFKISLKHIFRVIIIVFLIVGVIQIPIVESSINRVMSDSNLSTKNVRVMRGFAVYRGIELPNKIFGVGYGNYATYIGAKNIQTEYDLGESTYVNTMAYVLVGTGIFGFLLYLLIYYDLFKKTKGFYRYRTVILFISGFFSGNPLSISLITAVSFIIAGYNLTERNGLNEEIEKSTISRVANFK</sequence>
<name>W8U8V9_PEPAC</name>
<dbReference type="Proteomes" id="UP000019591">
    <property type="component" value="Chromosome"/>
</dbReference>
<reference evidence="2 3" key="1">
    <citation type="journal article" date="2014" name="Genome Announc.">
        <title>Complete Genome Sequence of Amino Acid-Utilizing Eubacterium acidaminophilum al-2 (DSM 3953).</title>
        <authorList>
            <person name="Poehlein A."/>
            <person name="Andreesen J.R."/>
            <person name="Daniel R."/>
        </authorList>
    </citation>
    <scope>NUCLEOTIDE SEQUENCE [LARGE SCALE GENOMIC DNA]</scope>
    <source>
        <strain evidence="2 3">DSM 3953</strain>
    </source>
</reference>
<keyword evidence="1" id="KW-1133">Transmembrane helix</keyword>
<proteinExistence type="predicted"/>
<feature type="transmembrane region" description="Helical" evidence="1">
    <location>
        <begin position="20"/>
        <end position="49"/>
    </location>
</feature>
<evidence type="ECO:0000256" key="1">
    <source>
        <dbReference type="SAM" id="Phobius"/>
    </source>
</evidence>
<evidence type="ECO:0000313" key="2">
    <source>
        <dbReference type="EMBL" id="AHM57291.1"/>
    </source>
</evidence>
<keyword evidence="1" id="KW-0812">Transmembrane</keyword>
<dbReference type="HOGENOM" id="CLU_849273_0_0_9"/>
<organism evidence="2 3">
    <name type="scientific">Peptoclostridium acidaminophilum DSM 3953</name>
    <dbReference type="NCBI Taxonomy" id="1286171"/>
    <lineage>
        <taxon>Bacteria</taxon>
        <taxon>Bacillati</taxon>
        <taxon>Bacillota</taxon>
        <taxon>Clostridia</taxon>
        <taxon>Peptostreptococcales</taxon>
        <taxon>Peptoclostridiaceae</taxon>
        <taxon>Peptoclostridium</taxon>
    </lineage>
</organism>
<evidence type="ECO:0008006" key="4">
    <source>
        <dbReference type="Google" id="ProtNLM"/>
    </source>
</evidence>
<keyword evidence="3" id="KW-1185">Reference proteome</keyword>
<feature type="transmembrane region" description="Helical" evidence="1">
    <location>
        <begin position="275"/>
        <end position="303"/>
    </location>
</feature>
<gene>
    <name evidence="2" type="ORF">EAL2_c20100</name>
</gene>
<accession>W8U8V9</accession>
<feature type="transmembrane region" description="Helical" evidence="1">
    <location>
        <begin position="240"/>
        <end position="263"/>
    </location>
</feature>